<gene>
    <name evidence="3" type="ORF">J2I46_04260</name>
</gene>
<dbReference type="RefSeq" id="WP_207327682.1">
    <property type="nucleotide sequence ID" value="NZ_JAFMYW010000001.1"/>
</dbReference>
<dbReference type="Pfam" id="PF13439">
    <property type="entry name" value="Glyco_transf_4"/>
    <property type="match status" value="1"/>
</dbReference>
<reference evidence="3 4" key="1">
    <citation type="submission" date="2021-03" db="EMBL/GenBank/DDBJ databases">
        <title>Fibrella sp. HMF5405 genome sequencing and assembly.</title>
        <authorList>
            <person name="Kang H."/>
            <person name="Kim H."/>
            <person name="Bae S."/>
            <person name="Joh K."/>
        </authorList>
    </citation>
    <scope>NUCLEOTIDE SEQUENCE [LARGE SCALE GENOMIC DNA]</scope>
    <source>
        <strain evidence="3 4">HMF5405</strain>
    </source>
</reference>
<organism evidence="3 4">
    <name type="scientific">Fibrella forsythiae</name>
    <dbReference type="NCBI Taxonomy" id="2817061"/>
    <lineage>
        <taxon>Bacteria</taxon>
        <taxon>Pseudomonadati</taxon>
        <taxon>Bacteroidota</taxon>
        <taxon>Cytophagia</taxon>
        <taxon>Cytophagales</taxon>
        <taxon>Spirosomataceae</taxon>
        <taxon>Fibrella</taxon>
    </lineage>
</organism>
<dbReference type="Pfam" id="PF00534">
    <property type="entry name" value="Glycos_transf_1"/>
    <property type="match status" value="1"/>
</dbReference>
<dbReference type="Proteomes" id="UP000664628">
    <property type="component" value="Unassembled WGS sequence"/>
</dbReference>
<dbReference type="PANTHER" id="PTHR45947">
    <property type="entry name" value="SULFOQUINOVOSYL TRANSFERASE SQD2"/>
    <property type="match status" value="1"/>
</dbReference>
<feature type="domain" description="Glycosyltransferase subfamily 4-like N-terminal" evidence="2">
    <location>
        <begin position="15"/>
        <end position="176"/>
    </location>
</feature>
<dbReference type="InterPro" id="IPR028098">
    <property type="entry name" value="Glyco_trans_4-like_N"/>
</dbReference>
<keyword evidence="4" id="KW-1185">Reference proteome</keyword>
<dbReference type="SUPFAM" id="SSF53756">
    <property type="entry name" value="UDP-Glycosyltransferase/glycogen phosphorylase"/>
    <property type="match status" value="1"/>
</dbReference>
<accession>A0ABS3JCQ3</accession>
<evidence type="ECO:0000259" key="1">
    <source>
        <dbReference type="Pfam" id="PF00534"/>
    </source>
</evidence>
<protein>
    <submittedName>
        <fullName evidence="3">Glycosyltransferase</fullName>
    </submittedName>
</protein>
<dbReference type="EMBL" id="JAFMYW010000001">
    <property type="protein sequence ID" value="MBO0947781.1"/>
    <property type="molecule type" value="Genomic_DNA"/>
</dbReference>
<evidence type="ECO:0000259" key="2">
    <source>
        <dbReference type="Pfam" id="PF13439"/>
    </source>
</evidence>
<dbReference type="Gene3D" id="3.40.50.2000">
    <property type="entry name" value="Glycogen Phosphorylase B"/>
    <property type="match status" value="2"/>
</dbReference>
<feature type="domain" description="Glycosyl transferase family 1" evidence="1">
    <location>
        <begin position="210"/>
        <end position="352"/>
    </location>
</feature>
<dbReference type="InterPro" id="IPR050194">
    <property type="entry name" value="Glycosyltransferase_grp1"/>
</dbReference>
<evidence type="ECO:0000313" key="3">
    <source>
        <dbReference type="EMBL" id="MBO0947781.1"/>
    </source>
</evidence>
<proteinExistence type="predicted"/>
<name>A0ABS3JCQ3_9BACT</name>
<comment type="caution">
    <text evidence="3">The sequence shown here is derived from an EMBL/GenBank/DDBJ whole genome shotgun (WGS) entry which is preliminary data.</text>
</comment>
<dbReference type="PANTHER" id="PTHR45947:SF3">
    <property type="entry name" value="SULFOQUINOVOSYL TRANSFERASE SQD2"/>
    <property type="match status" value="1"/>
</dbReference>
<evidence type="ECO:0000313" key="4">
    <source>
        <dbReference type="Proteomes" id="UP000664628"/>
    </source>
</evidence>
<dbReference type="InterPro" id="IPR001296">
    <property type="entry name" value="Glyco_trans_1"/>
</dbReference>
<sequence length="389" mass="44240">MKILRVIPSMNPKLGGPSQGIRNMIPELEKYGHTNEVICFDDSDAEYVLNQPFIVHALGKPSGPWVYNSKLRKWLDFYLCKYDVVIIHGLWLYHCFATYQAVTQYKQKNKKSNISLYVMPHGMLDPWFQNSNSRRFKSYRNYIYWFIFERHVVAAADGLLFTSELEVDLARKTFPLYRPKKELNVGYGIPEAPLFHLGMKHAFTSLIDTFKDEQYILYMSRINEKKGVDILIDAYIKLKIDGVNLPKLIIAGPGANSPYGIRLKNKASSETDILFLDMLSGDAKWGGLYSCCAFILPSHQENFGIAVVEALSCGKPVLISDQINIYTSIQGKGGLVDKDTYEGVRNLLSSWVKLSDFDKNELSVNAKNIYNTLFSAQAAAARFHELLLD</sequence>